<dbReference type="Proteomes" id="UP000318413">
    <property type="component" value="Unassembled WGS sequence"/>
</dbReference>
<name>A0A502BWB9_9SPHN</name>
<reference evidence="2 3" key="1">
    <citation type="journal article" date="2019" name="Environ. Microbiol.">
        <title>Species interactions and distinct microbial communities in high Arctic permafrost affected cryosols are associated with the CH4 and CO2 gas fluxes.</title>
        <authorList>
            <person name="Altshuler I."/>
            <person name="Hamel J."/>
            <person name="Turney S."/>
            <person name="Magnuson E."/>
            <person name="Levesque R."/>
            <person name="Greer C."/>
            <person name="Whyte L.G."/>
        </authorList>
    </citation>
    <scope>NUCLEOTIDE SEQUENCE [LARGE SCALE GENOMIC DNA]</scope>
    <source>
        <strain evidence="2 3">S5.1</strain>
    </source>
</reference>
<protein>
    <recommendedName>
        <fullName evidence="1">Lantibiotic dehydratase N-terminal domain-containing protein</fullName>
    </recommendedName>
</protein>
<accession>A0A502BWB9</accession>
<keyword evidence="3" id="KW-1185">Reference proteome</keyword>
<gene>
    <name evidence="2" type="ORF">EAH84_15550</name>
</gene>
<organism evidence="2 3">
    <name type="scientific">Sphingomonas oligophenolica</name>
    <dbReference type="NCBI Taxonomy" id="301154"/>
    <lineage>
        <taxon>Bacteria</taxon>
        <taxon>Pseudomonadati</taxon>
        <taxon>Pseudomonadota</taxon>
        <taxon>Alphaproteobacteria</taxon>
        <taxon>Sphingomonadales</taxon>
        <taxon>Sphingomonadaceae</taxon>
        <taxon>Sphingomonas</taxon>
    </lineage>
</organism>
<dbReference type="EMBL" id="RCZK01000035">
    <property type="protein sequence ID" value="TPG04149.1"/>
    <property type="molecule type" value="Genomic_DNA"/>
</dbReference>
<sequence>MNVSTPISGPSLDEFLNRIGSARGGEGDELAARIVRHPHFVLRVGGESVAAVQSVRSDEAARASDAITLLRRDMTIIVDRACAAIEATVALVADKQQQRDLIALKRDLFNRRRPKAKTIAAVGELLAQAADVDVRRAVEGIDHIRIAEEEMLQAHATNLAADADALRRAATLPNLRAAMIATSPSLIHTLQQLEGGAVLRHKDWVNLHLALAGFLTRSTLKTSPRSSLTLIALGVWDPTGPSDLAFSLDNMTVARDVRVRHSIVERILRPVATSVAMLSDEASIRPNPTLRLDEESAEWQRIAFSEAAAMETYGIVSTTNKLRVRQPLLAILRDVIAAPQPWRLGAYKDYLRSRIGLSGPADIERLLDRLVSLDLLVLDDQMPAQHDRVDWARSVARRAAPSVSTALTNGIDQIEMARRAMVAQGPGTEAERAMERAIDDIAGATGAALRADTFRPVFHEDCVIAAPAIAMRDAAIAPLWADLADLVRLVPLLRGYGWAGAWLTRRFVAAFGTGGGCADPTAFLIETAEALTASSSGTDSPPWQTGTIPDDDDARAQDAVSVGFAAALRDLNGDAETWHMPAALVRRFHAMLPPSYRRRARSHCINGQFVTGHGEAGFVVNSVYPGNGRMTSRFLTAAGAVADYVEALAPGIPVAIPGVFGFNANLHPPLCDREFSIPPYAADFAETRKYTLDRCTLRHDPAINRLVVEDEGGERLSPYYFGILNSWALPPVHRVLDWINGASDLPFSIADAIFSRDRPTDPPDLWTRPRLVMGGAVLSRRSWSLATTVLPDPTLDAAAFFFALRDRWRSLRLPRATFFQASNFWRSSGGDNPRPHKTRKPMYLDIDSVWLVRAFQRSLRSIAGHLAITEVLPEPGDSPVTVDGRRHAAEITIELALSEADV</sequence>
<dbReference type="Pfam" id="PF04738">
    <property type="entry name" value="Lant_dehydr_N"/>
    <property type="match status" value="1"/>
</dbReference>
<evidence type="ECO:0000313" key="3">
    <source>
        <dbReference type="Proteomes" id="UP000318413"/>
    </source>
</evidence>
<proteinExistence type="predicted"/>
<dbReference type="RefSeq" id="WP_140872890.1">
    <property type="nucleotide sequence ID" value="NZ_RCZK01000035.1"/>
</dbReference>
<evidence type="ECO:0000313" key="2">
    <source>
        <dbReference type="EMBL" id="TPG04149.1"/>
    </source>
</evidence>
<dbReference type="InterPro" id="IPR006827">
    <property type="entry name" value="Lant_deHydtase_N"/>
</dbReference>
<dbReference type="AlphaFoldDB" id="A0A502BWB9"/>
<feature type="domain" description="Lantibiotic dehydratase N-terminal" evidence="1">
    <location>
        <begin position="173"/>
        <end position="465"/>
    </location>
</feature>
<evidence type="ECO:0000259" key="1">
    <source>
        <dbReference type="Pfam" id="PF04738"/>
    </source>
</evidence>
<comment type="caution">
    <text evidence="2">The sequence shown here is derived from an EMBL/GenBank/DDBJ whole genome shotgun (WGS) entry which is preliminary data.</text>
</comment>
<dbReference type="OrthoDB" id="7068327at2"/>